<comment type="caution">
    <text evidence="1">The sequence shown here is derived from an EMBL/GenBank/DDBJ whole genome shotgun (WGS) entry which is preliminary data.</text>
</comment>
<name>A0AAV7PQS2_PLEWA</name>
<reference evidence="1" key="1">
    <citation type="journal article" date="2022" name="bioRxiv">
        <title>Sequencing and chromosome-scale assembly of the giantPleurodeles waltlgenome.</title>
        <authorList>
            <person name="Brown T."/>
            <person name="Elewa A."/>
            <person name="Iarovenko S."/>
            <person name="Subramanian E."/>
            <person name="Araus A.J."/>
            <person name="Petzold A."/>
            <person name="Susuki M."/>
            <person name="Suzuki K.-i.T."/>
            <person name="Hayashi T."/>
            <person name="Toyoda A."/>
            <person name="Oliveira C."/>
            <person name="Osipova E."/>
            <person name="Leigh N.D."/>
            <person name="Simon A."/>
            <person name="Yun M.H."/>
        </authorList>
    </citation>
    <scope>NUCLEOTIDE SEQUENCE</scope>
    <source>
        <strain evidence="1">20211129_DDA</strain>
        <tissue evidence="1">Liver</tissue>
    </source>
</reference>
<evidence type="ECO:0000313" key="1">
    <source>
        <dbReference type="EMBL" id="KAJ1130617.1"/>
    </source>
</evidence>
<dbReference type="Gene3D" id="3.30.70.1820">
    <property type="entry name" value="L1 transposable element, RRM domain"/>
    <property type="match status" value="1"/>
</dbReference>
<proteinExistence type="predicted"/>
<dbReference type="AlphaFoldDB" id="A0AAV7PQS2"/>
<protein>
    <submittedName>
        <fullName evidence="1">Uncharacterized protein</fullName>
    </submittedName>
</protein>
<gene>
    <name evidence="1" type="ORF">NDU88_008968</name>
</gene>
<keyword evidence="2" id="KW-1185">Reference proteome</keyword>
<sequence>MDATITAFNGRRGYLPAPDQAAGEHEGLIGLSPPPRSRQRGRLEPGWVLVLACPATTLRGEGGKMGRHQQTAPLQGNTMEQYTTPMLLPQRQTRMGELGEALDAPATAGEPTRADLLAAIRGTRVALEGKIEMVAVEVNLLRADLLKVSDKVKVEEGCIVDLQTGVGTLRKQMAKVTSTVGTLEARLEESEGRSRRKNVCLLGFPECAEGSTVESFVGQWIREVLQPEGLSRAFVVEHAHRALVARPRPGAPPMAITAHLLD</sequence>
<evidence type="ECO:0000313" key="2">
    <source>
        <dbReference type="Proteomes" id="UP001066276"/>
    </source>
</evidence>
<accession>A0AAV7PQS2</accession>
<dbReference type="Proteomes" id="UP001066276">
    <property type="component" value="Chromosome 7"/>
</dbReference>
<dbReference type="EMBL" id="JANPWB010000011">
    <property type="protein sequence ID" value="KAJ1130617.1"/>
    <property type="molecule type" value="Genomic_DNA"/>
</dbReference>
<organism evidence="1 2">
    <name type="scientific">Pleurodeles waltl</name>
    <name type="common">Iberian ribbed newt</name>
    <dbReference type="NCBI Taxonomy" id="8319"/>
    <lineage>
        <taxon>Eukaryota</taxon>
        <taxon>Metazoa</taxon>
        <taxon>Chordata</taxon>
        <taxon>Craniata</taxon>
        <taxon>Vertebrata</taxon>
        <taxon>Euteleostomi</taxon>
        <taxon>Amphibia</taxon>
        <taxon>Batrachia</taxon>
        <taxon>Caudata</taxon>
        <taxon>Salamandroidea</taxon>
        <taxon>Salamandridae</taxon>
        <taxon>Pleurodelinae</taxon>
        <taxon>Pleurodeles</taxon>
    </lineage>
</organism>